<gene>
    <name evidence="2" type="ORF">AGERDE_LOCUS3023</name>
</gene>
<comment type="caution">
    <text evidence="2">The sequence shown here is derived from an EMBL/GenBank/DDBJ whole genome shotgun (WGS) entry which is preliminary data.</text>
</comment>
<feature type="region of interest" description="Disordered" evidence="1">
    <location>
        <begin position="1"/>
        <end position="27"/>
    </location>
</feature>
<organism evidence="2 3">
    <name type="scientific">Ambispora gerdemannii</name>
    <dbReference type="NCBI Taxonomy" id="144530"/>
    <lineage>
        <taxon>Eukaryota</taxon>
        <taxon>Fungi</taxon>
        <taxon>Fungi incertae sedis</taxon>
        <taxon>Mucoromycota</taxon>
        <taxon>Glomeromycotina</taxon>
        <taxon>Glomeromycetes</taxon>
        <taxon>Archaeosporales</taxon>
        <taxon>Ambisporaceae</taxon>
        <taxon>Ambispora</taxon>
    </lineage>
</organism>
<keyword evidence="3" id="KW-1185">Reference proteome</keyword>
<reference evidence="2" key="1">
    <citation type="submission" date="2021-06" db="EMBL/GenBank/DDBJ databases">
        <authorList>
            <person name="Kallberg Y."/>
            <person name="Tangrot J."/>
            <person name="Rosling A."/>
        </authorList>
    </citation>
    <scope>NUCLEOTIDE SEQUENCE</scope>
    <source>
        <strain evidence="2">MT106</strain>
    </source>
</reference>
<proteinExistence type="predicted"/>
<sequence length="89" mass="9649">MDKLISRKAKLAQSTSKRKHRIGPGLDTIGLPAGGSANRVMVVATRVDAAGSTHGCNLYANEEKSLGYDEILLRPENEVHIKAIGFFTR</sequence>
<feature type="compositionally biased region" description="Basic residues" evidence="1">
    <location>
        <begin position="1"/>
        <end position="22"/>
    </location>
</feature>
<name>A0A9N8Z6M5_9GLOM</name>
<evidence type="ECO:0000313" key="3">
    <source>
        <dbReference type="Proteomes" id="UP000789831"/>
    </source>
</evidence>
<dbReference type="EMBL" id="CAJVPL010000272">
    <property type="protein sequence ID" value="CAG8476829.1"/>
    <property type="molecule type" value="Genomic_DNA"/>
</dbReference>
<accession>A0A9N8Z6M5</accession>
<dbReference type="Proteomes" id="UP000789831">
    <property type="component" value="Unassembled WGS sequence"/>
</dbReference>
<protein>
    <submittedName>
        <fullName evidence="2">12677_t:CDS:1</fullName>
    </submittedName>
</protein>
<dbReference type="AlphaFoldDB" id="A0A9N8Z6M5"/>
<evidence type="ECO:0000313" key="2">
    <source>
        <dbReference type="EMBL" id="CAG8476829.1"/>
    </source>
</evidence>
<evidence type="ECO:0000256" key="1">
    <source>
        <dbReference type="SAM" id="MobiDB-lite"/>
    </source>
</evidence>